<proteinExistence type="predicted"/>
<dbReference type="EMBL" id="MN739658">
    <property type="protein sequence ID" value="QHT18619.1"/>
    <property type="molecule type" value="Genomic_DNA"/>
</dbReference>
<evidence type="ECO:0000313" key="3">
    <source>
        <dbReference type="EMBL" id="QHT18619.1"/>
    </source>
</evidence>
<organism evidence="3">
    <name type="scientific">viral metagenome</name>
    <dbReference type="NCBI Taxonomy" id="1070528"/>
    <lineage>
        <taxon>unclassified sequences</taxon>
        <taxon>metagenomes</taxon>
        <taxon>organismal metagenomes</taxon>
    </lineage>
</organism>
<name>A0A6C0DRM2_9ZZZZ</name>
<keyword evidence="2" id="KW-1133">Transmembrane helix</keyword>
<keyword evidence="2" id="KW-0812">Transmembrane</keyword>
<feature type="coiled-coil region" evidence="1">
    <location>
        <begin position="79"/>
        <end position="106"/>
    </location>
</feature>
<keyword evidence="2" id="KW-0472">Membrane</keyword>
<feature type="transmembrane region" description="Helical" evidence="2">
    <location>
        <begin position="122"/>
        <end position="143"/>
    </location>
</feature>
<evidence type="ECO:0000256" key="1">
    <source>
        <dbReference type="SAM" id="Coils"/>
    </source>
</evidence>
<keyword evidence="1" id="KW-0175">Coiled coil</keyword>
<reference evidence="3" key="1">
    <citation type="journal article" date="2020" name="Nature">
        <title>Giant virus diversity and host interactions through global metagenomics.</title>
        <authorList>
            <person name="Schulz F."/>
            <person name="Roux S."/>
            <person name="Paez-Espino D."/>
            <person name="Jungbluth S."/>
            <person name="Walsh D.A."/>
            <person name="Denef V.J."/>
            <person name="McMahon K.D."/>
            <person name="Konstantinidis K.T."/>
            <person name="Eloe-Fadrosh E.A."/>
            <person name="Kyrpides N.C."/>
            <person name="Woyke T."/>
        </authorList>
    </citation>
    <scope>NUCLEOTIDE SEQUENCE</scope>
    <source>
        <strain evidence="3">GVMAG-M-3300023174-47</strain>
    </source>
</reference>
<accession>A0A6C0DRM2</accession>
<evidence type="ECO:0000256" key="2">
    <source>
        <dbReference type="SAM" id="Phobius"/>
    </source>
</evidence>
<protein>
    <submittedName>
        <fullName evidence="3">Uncharacterized protein</fullName>
    </submittedName>
</protein>
<dbReference type="AlphaFoldDB" id="A0A6C0DRM2"/>
<sequence>MQAFEDSRKTDLQNFQTQYDSLKTQYSTAIYAAIQETDTAAQNNLIQQVLAINQNLTDSIRGIITQLSQGTDQIDTATLESLTTDLIKYQQDYQNLKTSIDKLQTLKMIQATATKKLDAAIWAYNIYLAALTILCLVIIMLAIRASWTTSVVKQVTGGFKTLVGGR</sequence>